<dbReference type="EMBL" id="CP109109">
    <property type="protein sequence ID" value="WSC02636.1"/>
    <property type="molecule type" value="Genomic_DNA"/>
</dbReference>
<name>A0ACD4ZVX9_9ACTN</name>
<evidence type="ECO:0000313" key="2">
    <source>
        <dbReference type="Proteomes" id="UP001348369"/>
    </source>
</evidence>
<dbReference type="Proteomes" id="UP001348369">
    <property type="component" value="Chromosome"/>
</dbReference>
<gene>
    <name evidence="1" type="ORF">OG835_40360</name>
</gene>
<sequence length="466" mass="49077">MTVPTPKIRRRRRAMTGAGALALTLVATTAGCSSDSVGADSGRTTITVAGMPATTSPTTRQQFLDAVAAFEKANPTIKIKPTDTQWDARTFAARLAGGNAETVLTVPLTEPPGLIARRQIADLSGEIKDLPHAKDFDQRALAPATGADGKVYGLPVTEYALGLVYNRALFAKAGLDPDKPPATWDEVRAAAKKIAATGATGYTQMTVKNTGGWILTAMTYSYGGRMEKKQGDRYVSALQEGPAESALKQLSAMRWQDDSMGSSQLLTQQDAERDFAAGKIGMMIGTAFSYNRYITQYSGKPADFGMAAIPRQAGAGRTATTLLGGLVAAVSAKATPAQRAAAVKWINHFYLKPAYDPAAAEELALANAADKLAVGLPTLPFYNAAVSGPVNAAIDKHANIPAKNFAPYVRDIGELPYQVEPPAAAQELYGALDTAVQAVLTRENADPGEELAKATARSKSALELAQ</sequence>
<keyword evidence="2" id="KW-1185">Reference proteome</keyword>
<protein>
    <submittedName>
        <fullName evidence="1">Extracellular solute-binding protein</fullName>
    </submittedName>
</protein>
<accession>A0ACD4ZVX9</accession>
<proteinExistence type="predicted"/>
<reference evidence="1" key="1">
    <citation type="submission" date="2022-10" db="EMBL/GenBank/DDBJ databases">
        <title>The complete genomes of actinobacterial strains from the NBC collection.</title>
        <authorList>
            <person name="Joergensen T.S."/>
            <person name="Alvarez Arevalo M."/>
            <person name="Sterndorff E.B."/>
            <person name="Faurdal D."/>
            <person name="Vuksanovic O."/>
            <person name="Mourched A.-S."/>
            <person name="Charusanti P."/>
            <person name="Shaw S."/>
            <person name="Blin K."/>
            <person name="Weber T."/>
        </authorList>
    </citation>
    <scope>NUCLEOTIDE SEQUENCE</scope>
    <source>
        <strain evidence="1">NBC 01771</strain>
    </source>
</reference>
<evidence type="ECO:0000313" key="1">
    <source>
        <dbReference type="EMBL" id="WSC02636.1"/>
    </source>
</evidence>
<organism evidence="1 2">
    <name type="scientific">Streptomyces scopuliridis</name>
    <dbReference type="NCBI Taxonomy" id="452529"/>
    <lineage>
        <taxon>Bacteria</taxon>
        <taxon>Bacillati</taxon>
        <taxon>Actinomycetota</taxon>
        <taxon>Actinomycetes</taxon>
        <taxon>Kitasatosporales</taxon>
        <taxon>Streptomycetaceae</taxon>
        <taxon>Streptomyces</taxon>
    </lineage>
</organism>